<comment type="catalytic activity">
    <reaction evidence="3 4">
        <text>N-[(R)-4-phosphopantothenoyl]-L-cysteine + H(+) = (R)-4'-phosphopantetheine + CO2</text>
        <dbReference type="Rhea" id="RHEA:16793"/>
        <dbReference type="ChEBI" id="CHEBI:15378"/>
        <dbReference type="ChEBI" id="CHEBI:16526"/>
        <dbReference type="ChEBI" id="CHEBI:59458"/>
        <dbReference type="ChEBI" id="CHEBI:61723"/>
        <dbReference type="EC" id="4.1.1.36"/>
    </reaction>
</comment>
<dbReference type="OrthoDB" id="9802554at2"/>
<comment type="pathway">
    <text evidence="3 4">Cofactor biosynthesis; coenzyme A biosynthesis; CoA from (R)-pantothenate: step 2/5.</text>
</comment>
<comment type="pathway">
    <text evidence="3 4">Cofactor biosynthesis; coenzyme A biosynthesis; CoA from (R)-pantothenate: step 3/5.</text>
</comment>
<dbReference type="Gene3D" id="3.40.50.10300">
    <property type="entry name" value="CoaB-like"/>
    <property type="match status" value="1"/>
</dbReference>
<dbReference type="SUPFAM" id="SSF52507">
    <property type="entry name" value="Homo-oligomeric flavin-containing Cys decarboxylases, HFCD"/>
    <property type="match status" value="1"/>
</dbReference>
<dbReference type="EC" id="4.1.1.36" evidence="3"/>
<comment type="cofactor">
    <cofactor evidence="3">
        <name>Mg(2+)</name>
        <dbReference type="ChEBI" id="CHEBI:18420"/>
    </cofactor>
</comment>
<comment type="similarity">
    <text evidence="3 4">In the C-terminal section; belongs to the PPC synthetase family.</text>
</comment>
<dbReference type="HAMAP" id="MF_02225">
    <property type="entry name" value="CoaBC"/>
    <property type="match status" value="1"/>
</dbReference>
<name>R4Z710_9ACTN</name>
<proteinExistence type="inferred from homology"/>
<dbReference type="InterPro" id="IPR036551">
    <property type="entry name" value="Flavin_trans-like"/>
</dbReference>
<dbReference type="InterPro" id="IPR035929">
    <property type="entry name" value="CoaB-like_sf"/>
</dbReference>
<feature type="domain" description="Flavoprotein" evidence="5">
    <location>
        <begin position="15"/>
        <end position="184"/>
    </location>
</feature>
<keyword evidence="3" id="KW-0511">Multifunctional enzyme</keyword>
<dbReference type="GO" id="GO:0004633">
    <property type="term" value="F:phosphopantothenoylcysteine decarboxylase activity"/>
    <property type="evidence" value="ECO:0007669"/>
    <property type="project" value="UniProtKB-UniRule"/>
</dbReference>
<comment type="similarity">
    <text evidence="3 4">In the N-terminal section; belongs to the HFCD (homo-oligomeric flavin containing Cys decarboxylase) superfamily.</text>
</comment>
<dbReference type="RefSeq" id="WP_012229388.1">
    <property type="nucleotide sequence ID" value="NZ_HG422565.1"/>
</dbReference>
<evidence type="ECO:0000256" key="3">
    <source>
        <dbReference type="HAMAP-Rule" id="MF_02225"/>
    </source>
</evidence>
<feature type="binding site" evidence="3">
    <location>
        <position position="354"/>
    </location>
    <ligand>
        <name>CTP</name>
        <dbReference type="ChEBI" id="CHEBI:37563"/>
    </ligand>
</feature>
<keyword evidence="2 3" id="KW-0456">Lyase</keyword>
<keyword evidence="1 3" id="KW-0210">Decarboxylase</keyword>
<comment type="function">
    <text evidence="3">Catalyzes two sequential steps in the biosynthesis of coenzyme A. In the first step cysteine is conjugated to 4'-phosphopantothenate to form 4-phosphopantothenoylcysteine. In the second step the latter compound is decarboxylated to form 4'-phosphopantotheine.</text>
</comment>
<dbReference type="InterPro" id="IPR007085">
    <property type="entry name" value="DNA/pantothenate-metab_flavo_C"/>
</dbReference>
<dbReference type="SUPFAM" id="SSF102645">
    <property type="entry name" value="CoaB-like"/>
    <property type="match status" value="1"/>
</dbReference>
<evidence type="ECO:0000256" key="1">
    <source>
        <dbReference type="ARBA" id="ARBA00022793"/>
    </source>
</evidence>
<keyword evidence="3 4" id="KW-0285">Flavoprotein</keyword>
<feature type="binding site" evidence="3">
    <location>
        <position position="291"/>
    </location>
    <ligand>
        <name>CTP</name>
        <dbReference type="ChEBI" id="CHEBI:37563"/>
    </ligand>
</feature>
<evidence type="ECO:0000256" key="4">
    <source>
        <dbReference type="RuleBase" id="RU364078"/>
    </source>
</evidence>
<comment type="caution">
    <text evidence="7">The sequence shown here is derived from an EMBL/GenBank/DDBJ whole genome shotgun (WGS) entry which is preliminary data.</text>
</comment>
<organism evidence="7 8">
    <name type="scientific">Candidatus Neomicrothrix parvicella RN1</name>
    <dbReference type="NCBI Taxonomy" id="1229780"/>
    <lineage>
        <taxon>Bacteria</taxon>
        <taxon>Bacillati</taxon>
        <taxon>Actinomycetota</taxon>
        <taxon>Acidimicrobiia</taxon>
        <taxon>Acidimicrobiales</taxon>
        <taxon>Microthrixaceae</taxon>
        <taxon>Candidatus Neomicrothrix</taxon>
    </lineage>
</organism>
<evidence type="ECO:0000256" key="2">
    <source>
        <dbReference type="ARBA" id="ARBA00023239"/>
    </source>
</evidence>
<sequence>MSASESGNHPPLAGKHVVLGVTGGIAAYKAVELCRRLIDAGAYVAPVLTEGAQRFIGAATFAALASEPAQTRLFDGHHPIPHTRLGQRTDLVLVAPATARLLSDLATGRSDDLLMATLLATEAPVMVAPAMHTEMWRHPAVVDNLALLRRRGVHVVDPEAGRLAGGDVGEGRLAAPVHIAARVTELLLGAAGGPTAGPLAGRRVLVSAGGTQEAIDPVRYLANRSTGKQGHALAEEAHRRGAEVTLVTTSTIESSPGIERHQVTSAAQMADAVFAAAAATDLVIMAAAVADFTPATVATSKLKKTDGTPSIELVPTVDILAELGRRRTPHQILVGFAAETNDVEANAKAKLERKGVDLLVANDVGAEGVGFAHDTNEVLILSRSGARVRVPLTDKVAVAGRVLDAAAAAFSHPPDPAGTSA</sequence>
<dbReference type="InterPro" id="IPR003382">
    <property type="entry name" value="Flavoprotein"/>
</dbReference>
<keyword evidence="8" id="KW-1185">Reference proteome</keyword>
<evidence type="ECO:0000259" key="6">
    <source>
        <dbReference type="Pfam" id="PF04127"/>
    </source>
</evidence>
<dbReference type="InterPro" id="IPR005252">
    <property type="entry name" value="CoaBC"/>
</dbReference>
<dbReference type="UniPathway" id="UPA00241">
    <property type="reaction ID" value="UER00353"/>
</dbReference>
<dbReference type="AlphaFoldDB" id="R4Z710"/>
<reference evidence="7 8" key="1">
    <citation type="journal article" date="2013" name="ISME J.">
        <title>Metabolic model for the filamentous 'Candidatus Microthrix parvicella' based on genomic and metagenomic analyses.</title>
        <authorList>
            <person name="Jon McIlroy S."/>
            <person name="Kristiansen R."/>
            <person name="Albertsen M."/>
            <person name="Michael Karst S."/>
            <person name="Rossetti S."/>
            <person name="Lund Nielsen J."/>
            <person name="Tandoi V."/>
            <person name="James Seviour R."/>
            <person name="Nielsen P.H."/>
        </authorList>
    </citation>
    <scope>NUCLEOTIDE SEQUENCE [LARGE SCALE GENOMIC DNA]</scope>
    <source>
        <strain evidence="7 8">RN1</strain>
    </source>
</reference>
<keyword evidence="3" id="KW-0460">Magnesium</keyword>
<dbReference type="Proteomes" id="UP000018291">
    <property type="component" value="Unassembled WGS sequence"/>
</dbReference>
<dbReference type="GO" id="GO:0010181">
    <property type="term" value="F:FMN binding"/>
    <property type="evidence" value="ECO:0007669"/>
    <property type="project" value="UniProtKB-UniRule"/>
</dbReference>
<keyword evidence="3 4" id="KW-0436">Ligase</keyword>
<comment type="catalytic activity">
    <reaction evidence="3 4">
        <text>(R)-4'-phosphopantothenate + L-cysteine + CTP = N-[(R)-4-phosphopantothenoyl]-L-cysteine + CMP + diphosphate + H(+)</text>
        <dbReference type="Rhea" id="RHEA:19397"/>
        <dbReference type="ChEBI" id="CHEBI:10986"/>
        <dbReference type="ChEBI" id="CHEBI:15378"/>
        <dbReference type="ChEBI" id="CHEBI:33019"/>
        <dbReference type="ChEBI" id="CHEBI:35235"/>
        <dbReference type="ChEBI" id="CHEBI:37563"/>
        <dbReference type="ChEBI" id="CHEBI:59458"/>
        <dbReference type="ChEBI" id="CHEBI:60377"/>
        <dbReference type="EC" id="6.3.2.5"/>
    </reaction>
</comment>
<protein>
    <recommendedName>
        <fullName evidence="3">Coenzyme A biosynthesis bifunctional protein CoaBC</fullName>
    </recommendedName>
    <alternativeName>
        <fullName evidence="3">DNA/pantothenate metabolism flavoprotein</fullName>
    </alternativeName>
    <alternativeName>
        <fullName evidence="3">Phosphopantothenoylcysteine synthetase/decarboxylase</fullName>
        <shortName evidence="3">PPCS-PPCDC</shortName>
    </alternativeName>
    <domain>
        <recommendedName>
            <fullName evidence="3">Phosphopantothenoylcysteine decarboxylase</fullName>
            <shortName evidence="3">PPC decarboxylase</shortName>
            <shortName evidence="3">PPC-DC</shortName>
            <ecNumber evidence="3">4.1.1.36</ecNumber>
        </recommendedName>
        <alternativeName>
            <fullName evidence="3">CoaC</fullName>
        </alternativeName>
    </domain>
    <domain>
        <recommendedName>
            <fullName evidence="3">Phosphopantothenate--cysteine ligase</fullName>
            <ecNumber evidence="3">6.3.2.5</ecNumber>
        </recommendedName>
        <alternativeName>
            <fullName evidence="3">CoaB</fullName>
        </alternativeName>
        <alternativeName>
            <fullName evidence="3">Phosphopantothenoylcysteine synthetase</fullName>
            <shortName evidence="3">PPC synthetase</shortName>
            <shortName evidence="3">PPC-S</shortName>
        </alternativeName>
    </domain>
</protein>
<dbReference type="Gene3D" id="3.40.50.1950">
    <property type="entry name" value="Flavin prenyltransferase-like"/>
    <property type="match status" value="1"/>
</dbReference>
<evidence type="ECO:0000313" key="7">
    <source>
        <dbReference type="EMBL" id="CCM65007.1"/>
    </source>
</evidence>
<dbReference type="Pfam" id="PF02441">
    <property type="entry name" value="Flavoprotein"/>
    <property type="match status" value="1"/>
</dbReference>
<dbReference type="STRING" id="1229780.BN381_50149"/>
<feature type="domain" description="DNA/pantothenate metabolism flavoprotein C-terminal" evidence="6">
    <location>
        <begin position="199"/>
        <end position="407"/>
    </location>
</feature>
<feature type="binding site" evidence="3">
    <location>
        <position position="301"/>
    </location>
    <ligand>
        <name>CTP</name>
        <dbReference type="ChEBI" id="CHEBI:37563"/>
    </ligand>
</feature>
<comment type="cofactor">
    <cofactor evidence="3">
        <name>FMN</name>
        <dbReference type="ChEBI" id="CHEBI:58210"/>
    </cofactor>
    <text evidence="3">Binds 1 FMN per subunit.</text>
</comment>
<dbReference type="EC" id="6.3.2.5" evidence="3"/>
<feature type="region of interest" description="Phosphopantothenate--cysteine ligase" evidence="3">
    <location>
        <begin position="204"/>
        <end position="421"/>
    </location>
</feature>
<dbReference type="GO" id="GO:0004632">
    <property type="term" value="F:phosphopantothenate--cysteine ligase activity"/>
    <property type="evidence" value="ECO:0007669"/>
    <property type="project" value="UniProtKB-UniRule"/>
</dbReference>
<dbReference type="NCBIfam" id="TIGR00521">
    <property type="entry name" value="coaBC_dfp"/>
    <property type="match status" value="1"/>
</dbReference>
<evidence type="ECO:0000313" key="8">
    <source>
        <dbReference type="Proteomes" id="UP000018291"/>
    </source>
</evidence>
<gene>
    <name evidence="3 7" type="primary">coaBC</name>
    <name evidence="7" type="ORF">BN381_50149</name>
</gene>
<dbReference type="HOGENOM" id="CLU_033319_0_3_11"/>
<feature type="region of interest" description="Phosphopantothenoylcysteine decarboxylase" evidence="3">
    <location>
        <begin position="1"/>
        <end position="203"/>
    </location>
</feature>
<dbReference type="GO" id="GO:0046872">
    <property type="term" value="F:metal ion binding"/>
    <property type="evidence" value="ECO:0007669"/>
    <property type="project" value="UniProtKB-KW"/>
</dbReference>
<dbReference type="EMBL" id="CANL01000045">
    <property type="protein sequence ID" value="CCM65007.1"/>
    <property type="molecule type" value="Genomic_DNA"/>
</dbReference>
<feature type="binding site" evidence="3">
    <location>
        <position position="350"/>
    </location>
    <ligand>
        <name>CTP</name>
        <dbReference type="ChEBI" id="CHEBI:37563"/>
    </ligand>
</feature>
<dbReference type="GO" id="GO:0015941">
    <property type="term" value="P:pantothenate catabolic process"/>
    <property type="evidence" value="ECO:0007669"/>
    <property type="project" value="InterPro"/>
</dbReference>
<dbReference type="eggNOG" id="COG0452">
    <property type="taxonomic scope" value="Bacteria"/>
</dbReference>
<evidence type="ECO:0000259" key="5">
    <source>
        <dbReference type="Pfam" id="PF02441"/>
    </source>
</evidence>
<dbReference type="GO" id="GO:0071513">
    <property type="term" value="C:phosphopantothenoylcysteine decarboxylase complex"/>
    <property type="evidence" value="ECO:0007669"/>
    <property type="project" value="TreeGrafter"/>
</dbReference>
<comment type="function">
    <text evidence="4">Catalyzes two steps in the biosynthesis of coenzyme A. In the first step cysteine is conjugated to 4'-phosphopantothenate to form 4-phosphopantothenoylcysteine, in the latter compound is decarboxylated to form 4'-phosphopantotheine.</text>
</comment>
<dbReference type="Pfam" id="PF04127">
    <property type="entry name" value="DFP"/>
    <property type="match status" value="1"/>
</dbReference>
<dbReference type="PANTHER" id="PTHR14359">
    <property type="entry name" value="HOMO-OLIGOMERIC FLAVIN CONTAINING CYS DECARBOXYLASE FAMILY"/>
    <property type="match status" value="1"/>
</dbReference>
<accession>R4Z710</accession>
<comment type="caution">
    <text evidence="3">Lacks conserved residue(s) required for the propagation of feature annotation.</text>
</comment>
<keyword evidence="3 4" id="KW-0288">FMN</keyword>
<dbReference type="PANTHER" id="PTHR14359:SF6">
    <property type="entry name" value="PHOSPHOPANTOTHENOYLCYSTEINE DECARBOXYLASE"/>
    <property type="match status" value="1"/>
</dbReference>
<keyword evidence="3" id="KW-0479">Metal-binding</keyword>
<dbReference type="GO" id="GO:0015937">
    <property type="term" value="P:coenzyme A biosynthetic process"/>
    <property type="evidence" value="ECO:0007669"/>
    <property type="project" value="UniProtKB-UniRule"/>
</dbReference>
<feature type="binding site" evidence="3">
    <location>
        <position position="336"/>
    </location>
    <ligand>
        <name>CTP</name>
        <dbReference type="ChEBI" id="CHEBI:37563"/>
    </ligand>
</feature>